<accession>A0A0A9DEH7</accession>
<dbReference type="InterPro" id="IPR049914">
    <property type="entry name" value="PHD1-3/5-6"/>
</dbReference>
<keyword evidence="5" id="KW-0804">Transcription</keyword>
<feature type="domain" description="AIPP2-like SPOC-like" evidence="7">
    <location>
        <begin position="384"/>
        <end position="455"/>
    </location>
</feature>
<name>A0A0A9DEH7_ARUDO</name>
<keyword evidence="1" id="KW-0479">Metal-binding</keyword>
<keyword evidence="2" id="KW-0863">Zinc-finger</keyword>
<feature type="compositionally biased region" description="Basic and acidic residues" evidence="6">
    <location>
        <begin position="27"/>
        <end position="50"/>
    </location>
</feature>
<feature type="compositionally biased region" description="Basic and acidic residues" evidence="6">
    <location>
        <begin position="176"/>
        <end position="186"/>
    </location>
</feature>
<feature type="region of interest" description="Disordered" evidence="6">
    <location>
        <begin position="247"/>
        <end position="295"/>
    </location>
</feature>
<keyword evidence="4" id="KW-0805">Transcription regulation</keyword>
<evidence type="ECO:0000256" key="3">
    <source>
        <dbReference type="ARBA" id="ARBA00022833"/>
    </source>
</evidence>
<reference evidence="8" key="2">
    <citation type="journal article" date="2015" name="Data Brief">
        <title>Shoot transcriptome of the giant reed, Arundo donax.</title>
        <authorList>
            <person name="Barrero R.A."/>
            <person name="Guerrero F.D."/>
            <person name="Moolhuijzen P."/>
            <person name="Goolsby J.A."/>
            <person name="Tidwell J."/>
            <person name="Bellgard S.E."/>
            <person name="Bellgard M.I."/>
        </authorList>
    </citation>
    <scope>NUCLEOTIDE SEQUENCE</scope>
    <source>
        <tissue evidence="8">Shoot tissue taken approximately 20 cm above the soil surface</tissue>
    </source>
</reference>
<evidence type="ECO:0000256" key="1">
    <source>
        <dbReference type="ARBA" id="ARBA00022723"/>
    </source>
</evidence>
<feature type="region of interest" description="Disordered" evidence="6">
    <location>
        <begin position="138"/>
        <end position="200"/>
    </location>
</feature>
<organism evidence="8">
    <name type="scientific">Arundo donax</name>
    <name type="common">Giant reed</name>
    <name type="synonym">Donax arundinaceus</name>
    <dbReference type="NCBI Taxonomy" id="35708"/>
    <lineage>
        <taxon>Eukaryota</taxon>
        <taxon>Viridiplantae</taxon>
        <taxon>Streptophyta</taxon>
        <taxon>Embryophyta</taxon>
        <taxon>Tracheophyta</taxon>
        <taxon>Spermatophyta</taxon>
        <taxon>Magnoliopsida</taxon>
        <taxon>Liliopsida</taxon>
        <taxon>Poales</taxon>
        <taxon>Poaceae</taxon>
        <taxon>PACMAD clade</taxon>
        <taxon>Arundinoideae</taxon>
        <taxon>Arundineae</taxon>
        <taxon>Arundo</taxon>
    </lineage>
</organism>
<feature type="compositionally biased region" description="Polar residues" evidence="6">
    <location>
        <begin position="226"/>
        <end position="235"/>
    </location>
</feature>
<evidence type="ECO:0000259" key="7">
    <source>
        <dbReference type="Pfam" id="PF23121"/>
    </source>
</evidence>
<dbReference type="EMBL" id="GBRH01211669">
    <property type="protein sequence ID" value="JAD86226.1"/>
    <property type="molecule type" value="Transcribed_RNA"/>
</dbReference>
<feature type="compositionally biased region" description="Basic and acidic residues" evidence="6">
    <location>
        <begin position="285"/>
        <end position="295"/>
    </location>
</feature>
<dbReference type="GO" id="GO:0140566">
    <property type="term" value="F:histone reader activity"/>
    <property type="evidence" value="ECO:0007669"/>
    <property type="project" value="InterPro"/>
</dbReference>
<evidence type="ECO:0000256" key="4">
    <source>
        <dbReference type="ARBA" id="ARBA00023015"/>
    </source>
</evidence>
<feature type="region of interest" description="Disordered" evidence="6">
    <location>
        <begin position="21"/>
        <end position="50"/>
    </location>
</feature>
<sequence>MSILDNPLVYSMMDMKHPKSSRFRNFRPLEKLERRNPVRSKDHSNATSDHLELSHRGLVCDSNIGCSSSQPNHLKAMVQLVHKSKDTNMYVHSKSKGQSKSYEEDIVVGMYGNEKMDSLKSDKLFTVPKGSNVLMTKEILVPNKDDPAEEKKSKSKVITDKDKDIQGRRSGFHVSCDNHEQEDTRENGASSSSSSLNGNQVIQGRRSGFHVSCDDHEQEDTKENRASNSSSSLNGNQVMQVLRSNLRNNPSTLFGGDLSRHQRGQSDGCDGRTNDGKSKRKRKEPLRDKIPPTRDEIYNKGGVHVNNRTHRHVKKQGRCIEANEHDYVDNGGQNPMVVVEDDIIGLSPQVDIFKGSHAKVMPLISEYDERRCNCCSKPIDKPIWSGIFKIGSKEYISLAGHLSTKSDEKVWKLSSSLMPVVELTKLPKAEVWPKRWEGSTPADDSIGLYFFSQRMSVPNQILPLGGVQAQGRQSCNQHRL</sequence>
<feature type="compositionally biased region" description="Basic and acidic residues" evidence="6">
    <location>
        <begin position="143"/>
        <end position="167"/>
    </location>
</feature>
<keyword evidence="3" id="KW-0862">Zinc</keyword>
<evidence type="ECO:0000256" key="6">
    <source>
        <dbReference type="SAM" id="MobiDB-lite"/>
    </source>
</evidence>
<dbReference type="GO" id="GO:0008270">
    <property type="term" value="F:zinc ion binding"/>
    <property type="evidence" value="ECO:0007669"/>
    <property type="project" value="UniProtKB-KW"/>
</dbReference>
<feature type="region of interest" description="Disordered" evidence="6">
    <location>
        <begin position="212"/>
        <end position="235"/>
    </location>
</feature>
<protein>
    <recommendedName>
        <fullName evidence="7">AIPP2-like SPOC-like domain-containing protein</fullName>
    </recommendedName>
</protein>
<dbReference type="PANTHER" id="PTHR33304">
    <property type="match status" value="1"/>
</dbReference>
<dbReference type="PANTHER" id="PTHR33304:SF49">
    <property type="entry name" value="OS12G0161500 PROTEIN"/>
    <property type="match status" value="1"/>
</dbReference>
<evidence type="ECO:0000256" key="2">
    <source>
        <dbReference type="ARBA" id="ARBA00022771"/>
    </source>
</evidence>
<feature type="compositionally biased region" description="Basic and acidic residues" evidence="6">
    <location>
        <begin position="212"/>
        <end position="225"/>
    </location>
</feature>
<dbReference type="Pfam" id="PF23121">
    <property type="entry name" value="SPOC_AIPP2"/>
    <property type="match status" value="1"/>
</dbReference>
<proteinExistence type="predicted"/>
<evidence type="ECO:0000313" key="8">
    <source>
        <dbReference type="EMBL" id="JAD86226.1"/>
    </source>
</evidence>
<dbReference type="GO" id="GO:0034244">
    <property type="term" value="P:negative regulation of transcription elongation by RNA polymerase II"/>
    <property type="evidence" value="ECO:0007669"/>
    <property type="project" value="InterPro"/>
</dbReference>
<evidence type="ECO:0000256" key="5">
    <source>
        <dbReference type="ARBA" id="ARBA00023163"/>
    </source>
</evidence>
<dbReference type="AlphaFoldDB" id="A0A0A9DEH7"/>
<reference evidence="8" key="1">
    <citation type="submission" date="2014-09" db="EMBL/GenBank/DDBJ databases">
        <authorList>
            <person name="Magalhaes I.L.F."/>
            <person name="Oliveira U."/>
            <person name="Santos F.R."/>
            <person name="Vidigal T.H.D.A."/>
            <person name="Brescovit A.D."/>
            <person name="Santos A.J."/>
        </authorList>
    </citation>
    <scope>NUCLEOTIDE SEQUENCE</scope>
    <source>
        <tissue evidence="8">Shoot tissue taken approximately 20 cm above the soil surface</tissue>
    </source>
</reference>
<dbReference type="InterPro" id="IPR056280">
    <property type="entry name" value="AIPP2-like_SPOC"/>
</dbReference>